<comment type="caution">
    <text evidence="3">The sequence shown here is derived from an EMBL/GenBank/DDBJ whole genome shotgun (WGS) entry which is preliminary data.</text>
</comment>
<dbReference type="RefSeq" id="WP_204785045.1">
    <property type="nucleotide sequence ID" value="NZ_CALVGD010000091.1"/>
</dbReference>
<dbReference type="InterPro" id="IPR016772">
    <property type="entry name" value="UCP020408"/>
</dbReference>
<evidence type="ECO:0000256" key="2">
    <source>
        <dbReference type="SAM" id="MobiDB-lite"/>
    </source>
</evidence>
<name>A0ABS2GWT1_9LACO</name>
<keyword evidence="4" id="KW-1185">Reference proteome</keyword>
<evidence type="ECO:0000313" key="3">
    <source>
        <dbReference type="EMBL" id="MBM6940737.1"/>
    </source>
</evidence>
<feature type="compositionally biased region" description="Polar residues" evidence="2">
    <location>
        <begin position="166"/>
        <end position="178"/>
    </location>
</feature>
<feature type="region of interest" description="Disordered" evidence="2">
    <location>
        <begin position="348"/>
        <end position="369"/>
    </location>
</feature>
<accession>A0ABS2GWT1</accession>
<evidence type="ECO:0000256" key="1">
    <source>
        <dbReference type="ARBA" id="ARBA00007189"/>
    </source>
</evidence>
<dbReference type="EMBL" id="JACJKU010000033">
    <property type="protein sequence ID" value="MBM6940737.1"/>
    <property type="molecule type" value="Genomic_DNA"/>
</dbReference>
<organism evidence="3 4">
    <name type="scientific">Limosilactobacillus coleohominis</name>
    <dbReference type="NCBI Taxonomy" id="181675"/>
    <lineage>
        <taxon>Bacteria</taxon>
        <taxon>Bacillati</taxon>
        <taxon>Bacillota</taxon>
        <taxon>Bacilli</taxon>
        <taxon>Lactobacillales</taxon>
        <taxon>Lactobacillaceae</taxon>
        <taxon>Limosilactobacillus</taxon>
    </lineage>
</organism>
<dbReference type="Proteomes" id="UP000785625">
    <property type="component" value="Unassembled WGS sequence"/>
</dbReference>
<feature type="region of interest" description="Disordered" evidence="2">
    <location>
        <begin position="157"/>
        <end position="178"/>
    </location>
</feature>
<proteinExistence type="inferred from homology"/>
<gene>
    <name evidence="3" type="ORF">H5975_04440</name>
</gene>
<feature type="compositionally biased region" description="Polar residues" evidence="2">
    <location>
        <begin position="348"/>
        <end position="362"/>
    </location>
</feature>
<dbReference type="Pfam" id="PF10087">
    <property type="entry name" value="DUF2325"/>
    <property type="match status" value="1"/>
</dbReference>
<evidence type="ECO:0000313" key="4">
    <source>
        <dbReference type="Proteomes" id="UP000785625"/>
    </source>
</evidence>
<protein>
    <submittedName>
        <fullName evidence="3">DUF2325 domain-containing protein</fullName>
    </submittedName>
</protein>
<sequence length="493" mass="55962">MYDYRKDLLNIINNIDASEDGLLRGREIINAAINLVNALPSDNKSTSHPFIIKQHEHHRPSENHPTKALTKQSVHPLNGNQYEILNKLKGIRRSLDNLNQGEKSNNDSPEKLAKRYHKIAAHLSEQDQTVLAEQLQSIHHDLKKLGLSNEKHVSKDQHLNNHNEPTDDSTTPVMQEYSSGNSHQSIQKFEKHQPKVPFSSQKGQYVVQRELSGASLLTENGQDAGHISEGIVRKMNLTSGTIVKADIMSKWIFVHKVLRHIDRMGDIIFDDKKQIATFEFGVVKKHKHHLRVTYNSNNEPLLVNGKKYPFLLDLNNPIVGNGSIVELAWYKDDPSSMRIRWTYPTEDSNNQKQIVSKSPSEVSNEDQDENRTLTKRYPDLDLNHKTVAVLVGNRQEHEDYQRQIELYNGQPTIVDSFKTKKSFLKDKLKSADIVILVKSKAHHGASKAVAEFQNQFGFAFAVANTLSMGQFEDALYRASNGLPADITSMDNLH</sequence>
<reference evidence="3 4" key="1">
    <citation type="journal article" date="2021" name="Sci. Rep.">
        <title>The distribution of antibiotic resistance genes in chicken gut microbiota commensals.</title>
        <authorList>
            <person name="Juricova H."/>
            <person name="Matiasovicova J."/>
            <person name="Kubasova T."/>
            <person name="Cejkova D."/>
            <person name="Rychlik I."/>
        </authorList>
    </citation>
    <scope>NUCLEOTIDE SEQUENCE [LARGE SCALE GENOMIC DNA]</scope>
    <source>
        <strain evidence="3 4">An574</strain>
    </source>
</reference>
<comment type="similarity">
    <text evidence="1">Belongs to the UPF0751 family.</text>
</comment>